<dbReference type="Proteomes" id="UP001596547">
    <property type="component" value="Unassembled WGS sequence"/>
</dbReference>
<keyword evidence="3" id="KW-1185">Reference proteome</keyword>
<accession>A0ABD6A7H0</accession>
<keyword evidence="1" id="KW-1133">Transmembrane helix</keyword>
<dbReference type="InterPro" id="IPR055968">
    <property type="entry name" value="DUF7546"/>
</dbReference>
<gene>
    <name evidence="2" type="ORF">ACFQPE_06090</name>
</gene>
<feature type="transmembrane region" description="Helical" evidence="1">
    <location>
        <begin position="75"/>
        <end position="98"/>
    </location>
</feature>
<evidence type="ECO:0000313" key="3">
    <source>
        <dbReference type="Proteomes" id="UP001596547"/>
    </source>
</evidence>
<dbReference type="Pfam" id="PF24412">
    <property type="entry name" value="DUF7546"/>
    <property type="match status" value="1"/>
</dbReference>
<feature type="transmembrane region" description="Helical" evidence="1">
    <location>
        <begin position="165"/>
        <end position="188"/>
    </location>
</feature>
<dbReference type="GeneID" id="79313915"/>
<organism evidence="2 3">
    <name type="scientific">Halomarina halobia</name>
    <dbReference type="NCBI Taxonomy" id="3033386"/>
    <lineage>
        <taxon>Archaea</taxon>
        <taxon>Methanobacteriati</taxon>
        <taxon>Methanobacteriota</taxon>
        <taxon>Stenosarchaea group</taxon>
        <taxon>Halobacteria</taxon>
        <taxon>Halobacteriales</taxon>
        <taxon>Natronomonadaceae</taxon>
        <taxon>Halomarina</taxon>
    </lineage>
</organism>
<evidence type="ECO:0000256" key="1">
    <source>
        <dbReference type="SAM" id="Phobius"/>
    </source>
</evidence>
<protein>
    <submittedName>
        <fullName evidence="2">Uncharacterized protein</fullName>
    </submittedName>
</protein>
<dbReference type="AlphaFoldDB" id="A0ABD6A7H0"/>
<dbReference type="EMBL" id="JBHTBF010000002">
    <property type="protein sequence ID" value="MFC7316367.1"/>
    <property type="molecule type" value="Genomic_DNA"/>
</dbReference>
<keyword evidence="1" id="KW-0812">Transmembrane</keyword>
<evidence type="ECO:0000313" key="2">
    <source>
        <dbReference type="EMBL" id="MFC7316367.1"/>
    </source>
</evidence>
<reference evidence="2 3" key="1">
    <citation type="journal article" date="2019" name="Int. J. Syst. Evol. Microbiol.">
        <title>The Global Catalogue of Microorganisms (GCM) 10K type strain sequencing project: providing services to taxonomists for standard genome sequencing and annotation.</title>
        <authorList>
            <consortium name="The Broad Institute Genomics Platform"/>
            <consortium name="The Broad Institute Genome Sequencing Center for Infectious Disease"/>
            <person name="Wu L."/>
            <person name="Ma J."/>
        </authorList>
    </citation>
    <scope>NUCLEOTIDE SEQUENCE [LARGE SCALE GENOMIC DNA]</scope>
    <source>
        <strain evidence="2 3">PSR21</strain>
    </source>
</reference>
<proteinExistence type="predicted"/>
<feature type="transmembrane region" description="Helical" evidence="1">
    <location>
        <begin position="200"/>
        <end position="220"/>
    </location>
</feature>
<keyword evidence="1" id="KW-0472">Membrane</keyword>
<feature type="transmembrane region" description="Helical" evidence="1">
    <location>
        <begin position="16"/>
        <end position="34"/>
    </location>
</feature>
<feature type="transmembrane region" description="Helical" evidence="1">
    <location>
        <begin position="131"/>
        <end position="153"/>
    </location>
</feature>
<comment type="caution">
    <text evidence="2">The sequence shown here is derived from an EMBL/GenBank/DDBJ whole genome shotgun (WGS) entry which is preliminary data.</text>
</comment>
<sequence length="228" mass="24174">MSLASTRRFDRLPADLRWLAPLVLAEALLLVGYFGVTDARPTTLRYVLYPFVWIDVGLWAAVRTAPRPAGRHRRWAAALVAVAYFLVLAWLAGLIGAYPGGHGHAHAHVHGWQFVPSAPGWGPRIAYAGHAFHVAFVPYQVLAYLVLAYLVYARALDASAAALPGAVGLLSCIGCSFPIVASIAATALGTSSGLTTAATAISLDLSTAAFVLAVALLYWVPRRGWGGS</sequence>
<name>A0ABD6A7H0_9EURY</name>
<dbReference type="RefSeq" id="WP_276304375.1">
    <property type="nucleotide sequence ID" value="NZ_CP119992.1"/>
</dbReference>
<feature type="transmembrane region" description="Helical" evidence="1">
    <location>
        <begin position="46"/>
        <end position="63"/>
    </location>
</feature>